<dbReference type="PANTHER" id="PTHR30537">
    <property type="entry name" value="HTH-TYPE TRANSCRIPTIONAL REGULATOR"/>
    <property type="match status" value="1"/>
</dbReference>
<dbReference type="Proteomes" id="UP000070433">
    <property type="component" value="Chromosome"/>
</dbReference>
<dbReference type="OrthoDB" id="9786526at2"/>
<name>A0A127JRW9_9BURK</name>
<dbReference type="InterPro" id="IPR005119">
    <property type="entry name" value="LysR_subst-bd"/>
</dbReference>
<evidence type="ECO:0000256" key="3">
    <source>
        <dbReference type="ARBA" id="ARBA00023125"/>
    </source>
</evidence>
<dbReference type="PROSITE" id="PS50931">
    <property type="entry name" value="HTH_LYSR"/>
    <property type="match status" value="1"/>
</dbReference>
<evidence type="ECO:0000256" key="1">
    <source>
        <dbReference type="ARBA" id="ARBA00009437"/>
    </source>
</evidence>
<dbReference type="FunFam" id="1.10.10.10:FF:000001">
    <property type="entry name" value="LysR family transcriptional regulator"/>
    <property type="match status" value="1"/>
</dbReference>
<dbReference type="SUPFAM" id="SSF46785">
    <property type="entry name" value="Winged helix' DNA-binding domain"/>
    <property type="match status" value="1"/>
</dbReference>
<evidence type="ECO:0000313" key="7">
    <source>
        <dbReference type="Proteomes" id="UP000070433"/>
    </source>
</evidence>
<dbReference type="GO" id="GO:0003700">
    <property type="term" value="F:DNA-binding transcription factor activity"/>
    <property type="evidence" value="ECO:0007669"/>
    <property type="project" value="InterPro"/>
</dbReference>
<evidence type="ECO:0000259" key="5">
    <source>
        <dbReference type="PROSITE" id="PS50931"/>
    </source>
</evidence>
<organism evidence="6 7">
    <name type="scientific">Ramlibacter tataouinensis</name>
    <dbReference type="NCBI Taxonomy" id="94132"/>
    <lineage>
        <taxon>Bacteria</taxon>
        <taxon>Pseudomonadati</taxon>
        <taxon>Pseudomonadota</taxon>
        <taxon>Betaproteobacteria</taxon>
        <taxon>Burkholderiales</taxon>
        <taxon>Comamonadaceae</taxon>
        <taxon>Ramlibacter</taxon>
    </lineage>
</organism>
<dbReference type="RefSeq" id="WP_061497560.1">
    <property type="nucleotide sequence ID" value="NZ_CP010951.1"/>
</dbReference>
<evidence type="ECO:0000313" key="6">
    <source>
        <dbReference type="EMBL" id="AMO22697.1"/>
    </source>
</evidence>
<dbReference type="EMBL" id="CP010951">
    <property type="protein sequence ID" value="AMO22697.1"/>
    <property type="molecule type" value="Genomic_DNA"/>
</dbReference>
<dbReference type="PATRIC" id="fig|94132.3.peg.1460"/>
<keyword evidence="4" id="KW-0804">Transcription</keyword>
<dbReference type="InterPro" id="IPR000847">
    <property type="entry name" value="LysR_HTH_N"/>
</dbReference>
<dbReference type="Gene3D" id="1.10.10.10">
    <property type="entry name" value="Winged helix-like DNA-binding domain superfamily/Winged helix DNA-binding domain"/>
    <property type="match status" value="1"/>
</dbReference>
<keyword evidence="2" id="KW-0805">Transcription regulation</keyword>
<dbReference type="SUPFAM" id="SSF53850">
    <property type="entry name" value="Periplasmic binding protein-like II"/>
    <property type="match status" value="1"/>
</dbReference>
<dbReference type="AlphaFoldDB" id="A0A127JRW9"/>
<dbReference type="Pfam" id="PF03466">
    <property type="entry name" value="LysR_substrate"/>
    <property type="match status" value="1"/>
</dbReference>
<evidence type="ECO:0000256" key="2">
    <source>
        <dbReference type="ARBA" id="ARBA00023015"/>
    </source>
</evidence>
<dbReference type="PANTHER" id="PTHR30537:SF66">
    <property type="entry name" value="IRON-REGULATED VIRULENCE REGULATORY PROTEIN IRGB"/>
    <property type="match status" value="1"/>
</dbReference>
<dbReference type="GO" id="GO:0043565">
    <property type="term" value="F:sequence-specific DNA binding"/>
    <property type="evidence" value="ECO:0007669"/>
    <property type="project" value="TreeGrafter"/>
</dbReference>
<reference evidence="6 7" key="1">
    <citation type="journal article" date="2014" name="Int. J. Syst. Evol. Microbiol.">
        <title>Ramlibacter solisilvae sp. nov., isolated from forest soil, and emended description of the genus Ramlibacter.</title>
        <authorList>
            <person name="Lee H.J."/>
            <person name="Lee S.H."/>
            <person name="Lee S.S."/>
            <person name="Lee J.S."/>
            <person name="Kim Y."/>
            <person name="Kim S.C."/>
            <person name="Jeon C.O."/>
        </authorList>
    </citation>
    <scope>NUCLEOTIDE SEQUENCE [LARGE SCALE GENOMIC DNA]</scope>
    <source>
        <strain evidence="6 7">5-10</strain>
    </source>
</reference>
<dbReference type="CDD" id="cd08422">
    <property type="entry name" value="PBP2_CrgA_like"/>
    <property type="match status" value="1"/>
</dbReference>
<dbReference type="Pfam" id="PF00126">
    <property type="entry name" value="HTH_1"/>
    <property type="match status" value="1"/>
</dbReference>
<keyword evidence="3" id="KW-0238">DNA-binding</keyword>
<protein>
    <recommendedName>
        <fullName evidence="5">HTH lysR-type domain-containing protein</fullName>
    </recommendedName>
</protein>
<comment type="similarity">
    <text evidence="1">Belongs to the LysR transcriptional regulatory family.</text>
</comment>
<dbReference type="InterPro" id="IPR036390">
    <property type="entry name" value="WH_DNA-bd_sf"/>
</dbReference>
<dbReference type="InterPro" id="IPR058163">
    <property type="entry name" value="LysR-type_TF_proteobact-type"/>
</dbReference>
<feature type="domain" description="HTH lysR-type" evidence="5">
    <location>
        <begin position="1"/>
        <end position="58"/>
    </location>
</feature>
<dbReference type="InterPro" id="IPR036388">
    <property type="entry name" value="WH-like_DNA-bd_sf"/>
</dbReference>
<keyword evidence="7" id="KW-1185">Reference proteome</keyword>
<dbReference type="GO" id="GO:0006351">
    <property type="term" value="P:DNA-templated transcription"/>
    <property type="evidence" value="ECO:0007669"/>
    <property type="project" value="TreeGrafter"/>
</dbReference>
<accession>A0A127JRW9</accession>
<dbReference type="PRINTS" id="PR00039">
    <property type="entry name" value="HTHLYSR"/>
</dbReference>
<gene>
    <name evidence="6" type="ORF">UC35_07160</name>
</gene>
<dbReference type="Gene3D" id="3.40.190.290">
    <property type="match status" value="1"/>
</dbReference>
<proteinExistence type="inferred from homology"/>
<evidence type="ECO:0000256" key="4">
    <source>
        <dbReference type="ARBA" id="ARBA00023163"/>
    </source>
</evidence>
<sequence>MNLARLEVFVNVCATGSFTRAADHLAITKSAASQHVAALERELGVQLLHRSTRRLTLTEAGTTLRDEARALLEQAQRLAERTRHQSAQLSGVLRLTSAEDTASWVAPVVAEYVRRHPGMHVEYRPSDRLLDLVAEGMDLSLRTTGRRDSSLRAVNLAVFDVWSVASPEYLHERGTPRRLADMASHAWIAFTPIPHPWTLQTRDGKESVRLQRTVSTSSTAGGRALALAGLGIYAAPRFVLEAEVAAGRLVRVLPNVKLPQVTLYAAWPGQGEPPKKTREFIELAKARRGSSF</sequence>